<protein>
    <recommendedName>
        <fullName evidence="4">Secreted protein</fullName>
    </recommendedName>
</protein>
<gene>
    <name evidence="2" type="ORF">XENOCAPTIV_003933</name>
</gene>
<reference evidence="2 3" key="1">
    <citation type="submission" date="2021-06" db="EMBL/GenBank/DDBJ databases">
        <authorList>
            <person name="Palmer J.M."/>
        </authorList>
    </citation>
    <scope>NUCLEOTIDE SEQUENCE [LARGE SCALE GENOMIC DNA]</scope>
    <source>
        <strain evidence="2 3">XC_2019</strain>
        <tissue evidence="2">Muscle</tissue>
    </source>
</reference>
<dbReference type="Proteomes" id="UP001434883">
    <property type="component" value="Unassembled WGS sequence"/>
</dbReference>
<proteinExistence type="predicted"/>
<evidence type="ECO:0000313" key="2">
    <source>
        <dbReference type="EMBL" id="MEQ2194856.1"/>
    </source>
</evidence>
<sequence>MHTALKRLSLLLAASQGHYPLLISSCCCHLMSQLLRSPTWTSRWTRLVFLSQSSQTKVSRWTCHVYLSLSSQTRVFKWTCLMFLFLSSPLRMSGSCPSHQSSSMSPSLQSPSAGPRCSCIATASLLAKFCVGSLCTAASLQGSCITAAGFQKSVPPRDDLPVTSLLLDCRVISCHCCCHRCCHPRNPVHPSLFCESTSNVHPLPTSCCRFGPAQPHIMTIAVKSKKSVTDIYLNVEN</sequence>
<dbReference type="EMBL" id="JAHRIN010009811">
    <property type="protein sequence ID" value="MEQ2194856.1"/>
    <property type="molecule type" value="Genomic_DNA"/>
</dbReference>
<keyword evidence="3" id="KW-1185">Reference proteome</keyword>
<organism evidence="2 3">
    <name type="scientific">Xenoophorus captivus</name>
    <dbReference type="NCBI Taxonomy" id="1517983"/>
    <lineage>
        <taxon>Eukaryota</taxon>
        <taxon>Metazoa</taxon>
        <taxon>Chordata</taxon>
        <taxon>Craniata</taxon>
        <taxon>Vertebrata</taxon>
        <taxon>Euteleostomi</taxon>
        <taxon>Actinopterygii</taxon>
        <taxon>Neopterygii</taxon>
        <taxon>Teleostei</taxon>
        <taxon>Neoteleostei</taxon>
        <taxon>Acanthomorphata</taxon>
        <taxon>Ovalentaria</taxon>
        <taxon>Atherinomorphae</taxon>
        <taxon>Cyprinodontiformes</taxon>
        <taxon>Goodeidae</taxon>
        <taxon>Xenoophorus</taxon>
    </lineage>
</organism>
<comment type="caution">
    <text evidence="2">The sequence shown here is derived from an EMBL/GenBank/DDBJ whole genome shotgun (WGS) entry which is preliminary data.</text>
</comment>
<accession>A0ABV0QHG4</accession>
<feature type="chain" id="PRO_5045334775" description="Secreted protein" evidence="1">
    <location>
        <begin position="18"/>
        <end position="237"/>
    </location>
</feature>
<evidence type="ECO:0000313" key="3">
    <source>
        <dbReference type="Proteomes" id="UP001434883"/>
    </source>
</evidence>
<evidence type="ECO:0008006" key="4">
    <source>
        <dbReference type="Google" id="ProtNLM"/>
    </source>
</evidence>
<feature type="signal peptide" evidence="1">
    <location>
        <begin position="1"/>
        <end position="17"/>
    </location>
</feature>
<evidence type="ECO:0000256" key="1">
    <source>
        <dbReference type="SAM" id="SignalP"/>
    </source>
</evidence>
<dbReference type="PROSITE" id="PS51257">
    <property type="entry name" value="PROKAR_LIPOPROTEIN"/>
    <property type="match status" value="1"/>
</dbReference>
<keyword evidence="1" id="KW-0732">Signal</keyword>
<name>A0ABV0QHG4_9TELE</name>